<sequence length="482" mass="52771">MNRRLRGGRPSQFRILACFIIIGAIMHKRAMNPPYQERSGDKRPWSVTVLPLRPKTTILSVIVVARAAPAANDASDTTPAPASAITVDIPAVDDSLPGFKNENSSSSERLVGRDMPHSGDDVVDRIRLRDEYLLRLNSITTSKPAEYNSYPVTRSSRTSADVNIDVPYGPFSLLYYSPFVAVGMVPYSLSSLGYASASGAYNAFPNKSTFRQAPSFPFQVQWPLAPYFPVLIKDPFLTFFQGGSWNDLVEYGQAADVCTHRRFKNLLQPRPGFFDEYEEPTHKNQKPLLTSRRGRSLAKRAVSQATPSLNSFAVVVQKEKKIKKNKYQKTKPVPLEENKPNEKIGATVSEENGDLRFPFGGFDWFGNKKPVAPSPGFFINRLKVHRGGVAIAGPGGVATAGRGGTAVVGPGGLAYTQPGGLAVAGPHTRAYLRCLPTRTWTRWRNEFENVSASGSPPLPDPQAALVATGPVVYYHNESRSSA</sequence>
<organism evidence="3 4">
    <name type="scientific">Eumeta variegata</name>
    <name type="common">Bagworm moth</name>
    <name type="synonym">Eumeta japonica</name>
    <dbReference type="NCBI Taxonomy" id="151549"/>
    <lineage>
        <taxon>Eukaryota</taxon>
        <taxon>Metazoa</taxon>
        <taxon>Ecdysozoa</taxon>
        <taxon>Arthropoda</taxon>
        <taxon>Hexapoda</taxon>
        <taxon>Insecta</taxon>
        <taxon>Pterygota</taxon>
        <taxon>Neoptera</taxon>
        <taxon>Endopterygota</taxon>
        <taxon>Lepidoptera</taxon>
        <taxon>Glossata</taxon>
        <taxon>Ditrysia</taxon>
        <taxon>Tineoidea</taxon>
        <taxon>Psychidae</taxon>
        <taxon>Oiketicinae</taxon>
        <taxon>Eumeta</taxon>
    </lineage>
</organism>
<dbReference type="Proteomes" id="UP000299102">
    <property type="component" value="Unassembled WGS sequence"/>
</dbReference>
<keyword evidence="4" id="KW-1185">Reference proteome</keyword>
<dbReference type="Pfam" id="PF15999">
    <property type="entry name" value="DUF4774"/>
    <property type="match status" value="1"/>
</dbReference>
<dbReference type="InterPro" id="IPR031942">
    <property type="entry name" value="DUF4774"/>
</dbReference>
<proteinExistence type="predicted"/>
<evidence type="ECO:0000313" key="4">
    <source>
        <dbReference type="Proteomes" id="UP000299102"/>
    </source>
</evidence>
<feature type="region of interest" description="Disordered" evidence="1">
    <location>
        <begin position="96"/>
        <end position="116"/>
    </location>
</feature>
<evidence type="ECO:0000256" key="1">
    <source>
        <dbReference type="SAM" id="MobiDB-lite"/>
    </source>
</evidence>
<accession>A0A4C1XEP7</accession>
<evidence type="ECO:0000313" key="3">
    <source>
        <dbReference type="EMBL" id="GBP61653.1"/>
    </source>
</evidence>
<dbReference type="OrthoDB" id="8194084at2759"/>
<dbReference type="EMBL" id="BGZK01000819">
    <property type="protein sequence ID" value="GBP61653.1"/>
    <property type="molecule type" value="Genomic_DNA"/>
</dbReference>
<feature type="domain" description="DUF4774" evidence="2">
    <location>
        <begin position="381"/>
        <end position="430"/>
    </location>
</feature>
<protein>
    <recommendedName>
        <fullName evidence="2">DUF4774 domain-containing protein</fullName>
    </recommendedName>
</protein>
<reference evidence="3 4" key="1">
    <citation type="journal article" date="2019" name="Commun. Biol.">
        <title>The bagworm genome reveals a unique fibroin gene that provides high tensile strength.</title>
        <authorList>
            <person name="Kono N."/>
            <person name="Nakamura H."/>
            <person name="Ohtoshi R."/>
            <person name="Tomita M."/>
            <person name="Numata K."/>
            <person name="Arakawa K."/>
        </authorList>
    </citation>
    <scope>NUCLEOTIDE SEQUENCE [LARGE SCALE GENOMIC DNA]</scope>
</reference>
<dbReference type="AlphaFoldDB" id="A0A4C1XEP7"/>
<name>A0A4C1XEP7_EUMVA</name>
<evidence type="ECO:0000259" key="2">
    <source>
        <dbReference type="Pfam" id="PF15999"/>
    </source>
</evidence>
<comment type="caution">
    <text evidence="3">The sequence shown here is derived from an EMBL/GenBank/DDBJ whole genome shotgun (WGS) entry which is preliminary data.</text>
</comment>
<gene>
    <name evidence="3" type="ORF">EVAR_43590_1</name>
</gene>